<accession>A0ABN0BIX7</accession>
<organism evidence="1 2">
    <name type="scientific">Bacteroides fragilis 3_1_12</name>
    <dbReference type="NCBI Taxonomy" id="457424"/>
    <lineage>
        <taxon>Bacteria</taxon>
        <taxon>Pseudomonadati</taxon>
        <taxon>Bacteroidota</taxon>
        <taxon>Bacteroidia</taxon>
        <taxon>Bacteroidales</taxon>
        <taxon>Bacteroidaceae</taxon>
        <taxon>Bacteroides</taxon>
    </lineage>
</organism>
<keyword evidence="2" id="KW-1185">Reference proteome</keyword>
<name>A0ABN0BIX7_BACFG</name>
<reference evidence="1 2" key="1">
    <citation type="submission" date="2008-12" db="EMBL/GenBank/DDBJ databases">
        <title>Annotation of Bacteroides fragilis strain 3_1_12.</title>
        <authorList>
            <consortium name="The Broad Institute Genome Sequencing Platform"/>
            <person name="Ward D."/>
            <person name="Young S.K."/>
            <person name="Kodira C.D."/>
            <person name="Zeng Q."/>
            <person name="Koehrsen M."/>
            <person name="Alvarado L."/>
            <person name="Berlin A."/>
            <person name="Borenstein D."/>
            <person name="Chen Z."/>
            <person name="Engels R."/>
            <person name="Freedman E."/>
            <person name="Gellesch M."/>
            <person name="Goldberg J."/>
            <person name="Griggs A."/>
            <person name="Gujja S."/>
            <person name="Heiman D."/>
            <person name="Hepburn T."/>
            <person name="Howarth C."/>
            <person name="Jen D."/>
            <person name="Larson L."/>
            <person name="Lewis B."/>
            <person name="Mehta T."/>
            <person name="Park D."/>
            <person name="Pearson M."/>
            <person name="Roberts A."/>
            <person name="Saif S."/>
            <person name="Shea T."/>
            <person name="Shenoy N."/>
            <person name="Sisk P."/>
            <person name="Stolte C."/>
            <person name="Sykes S."/>
            <person name="Walk T."/>
            <person name="White J."/>
            <person name="Yandava C."/>
            <person name="Allen-Vercoe E."/>
            <person name="Strauss J."/>
            <person name="Ambrose C."/>
            <person name="Lander E."/>
            <person name="Nusbaum C."/>
            <person name="Galagan J."/>
            <person name="Birren B."/>
        </authorList>
    </citation>
    <scope>NUCLEOTIDE SEQUENCE [LARGE SCALE GENOMIC DNA]</scope>
    <source>
        <strain evidence="1 2">3_1_12</strain>
    </source>
</reference>
<dbReference type="Proteomes" id="UP000005101">
    <property type="component" value="Unassembled WGS sequence"/>
</dbReference>
<proteinExistence type="predicted"/>
<protein>
    <submittedName>
        <fullName evidence="1">Uncharacterized protein</fullName>
    </submittedName>
</protein>
<dbReference type="EMBL" id="EQ973213">
    <property type="protein sequence ID" value="EFR52843.1"/>
    <property type="molecule type" value="Genomic_DNA"/>
</dbReference>
<sequence>MFFFWHIVYHQRKSFHKKIYGMGYVFLCRKVKDSSSFLFNPNHITQIIIKFV</sequence>
<gene>
    <name evidence="1" type="ORF">BFAG_01538</name>
</gene>
<evidence type="ECO:0000313" key="1">
    <source>
        <dbReference type="EMBL" id="EFR52843.1"/>
    </source>
</evidence>
<evidence type="ECO:0000313" key="2">
    <source>
        <dbReference type="Proteomes" id="UP000005101"/>
    </source>
</evidence>